<evidence type="ECO:0000313" key="2">
    <source>
        <dbReference type="Proteomes" id="UP000500938"/>
    </source>
</evidence>
<protein>
    <submittedName>
        <fullName evidence="1">Uncharacterized protein</fullName>
    </submittedName>
</protein>
<dbReference type="AlphaFoldDB" id="A0A6M4IMG8"/>
<dbReference type="RefSeq" id="WP_171223638.1">
    <property type="nucleotide sequence ID" value="NZ_CP053085.1"/>
</dbReference>
<sequence>MNSPTNHPPKKLRKQYTNSAYPMVVLKFEDGHEIKIYQNTGKVFDVWSGETIKVMAVYDPTSKEWELVESKKSDAFDDASA</sequence>
<keyword evidence="2" id="KW-1185">Reference proteome</keyword>
<reference evidence="1 2" key="1">
    <citation type="submission" date="2020-05" db="EMBL/GenBank/DDBJ databases">
        <title>Complete genome sequence of Gemmatimonas greenlandica TET16.</title>
        <authorList>
            <person name="Zeng Y."/>
        </authorList>
    </citation>
    <scope>NUCLEOTIDE SEQUENCE [LARGE SCALE GENOMIC DNA]</scope>
    <source>
        <strain evidence="1 2">TET16</strain>
    </source>
</reference>
<dbReference type="KEGG" id="ggr:HKW67_01120"/>
<dbReference type="Proteomes" id="UP000500938">
    <property type="component" value="Chromosome"/>
</dbReference>
<accession>A0A6M4IMG8</accession>
<evidence type="ECO:0000313" key="1">
    <source>
        <dbReference type="EMBL" id="QJR34212.1"/>
    </source>
</evidence>
<organism evidence="1 2">
    <name type="scientific">Gemmatimonas groenlandica</name>
    <dbReference type="NCBI Taxonomy" id="2732249"/>
    <lineage>
        <taxon>Bacteria</taxon>
        <taxon>Pseudomonadati</taxon>
        <taxon>Gemmatimonadota</taxon>
        <taxon>Gemmatimonadia</taxon>
        <taxon>Gemmatimonadales</taxon>
        <taxon>Gemmatimonadaceae</taxon>
        <taxon>Gemmatimonas</taxon>
    </lineage>
</organism>
<proteinExistence type="predicted"/>
<gene>
    <name evidence="1" type="ORF">HKW67_01120</name>
</gene>
<dbReference type="EMBL" id="CP053085">
    <property type="protein sequence ID" value="QJR34212.1"/>
    <property type="molecule type" value="Genomic_DNA"/>
</dbReference>
<name>A0A6M4IMG8_9BACT</name>